<evidence type="ECO:0008006" key="4">
    <source>
        <dbReference type="Google" id="ProtNLM"/>
    </source>
</evidence>
<feature type="chain" id="PRO_5036465500" description="Secreted protein" evidence="1">
    <location>
        <begin position="19"/>
        <end position="150"/>
    </location>
</feature>
<organism evidence="2 3">
    <name type="scientific">Populus tomentosa</name>
    <name type="common">Chinese white poplar</name>
    <dbReference type="NCBI Taxonomy" id="118781"/>
    <lineage>
        <taxon>Eukaryota</taxon>
        <taxon>Viridiplantae</taxon>
        <taxon>Streptophyta</taxon>
        <taxon>Embryophyta</taxon>
        <taxon>Tracheophyta</taxon>
        <taxon>Spermatophyta</taxon>
        <taxon>Magnoliopsida</taxon>
        <taxon>eudicotyledons</taxon>
        <taxon>Gunneridae</taxon>
        <taxon>Pentapetalae</taxon>
        <taxon>rosids</taxon>
        <taxon>fabids</taxon>
        <taxon>Malpighiales</taxon>
        <taxon>Salicaceae</taxon>
        <taxon>Saliceae</taxon>
        <taxon>Populus</taxon>
    </lineage>
</organism>
<evidence type="ECO:0000256" key="1">
    <source>
        <dbReference type="SAM" id="SignalP"/>
    </source>
</evidence>
<sequence length="150" mass="16191">MCSCWFFVCSLSVSLVSGKRQKVLYVVSVWSWLLSDSVYLVQRMREGSFCMSLSCCSVEVRSASGSFILAGGNSSEGVILLHDSSSDSSVPDVSIEYLIVVFEILLGGGLKQVAKTWEAGEGRIDIIGALLFSFLWLAPPPGLLQAATLK</sequence>
<feature type="signal peptide" evidence="1">
    <location>
        <begin position="1"/>
        <end position="18"/>
    </location>
</feature>
<comment type="caution">
    <text evidence="2">The sequence shown here is derived from an EMBL/GenBank/DDBJ whole genome shotgun (WGS) entry which is preliminary data.</text>
</comment>
<protein>
    <recommendedName>
        <fullName evidence="4">Secreted protein</fullName>
    </recommendedName>
</protein>
<evidence type="ECO:0000313" key="3">
    <source>
        <dbReference type="Proteomes" id="UP000886885"/>
    </source>
</evidence>
<name>A0A8X8CQP8_POPTO</name>
<reference evidence="2" key="1">
    <citation type="journal article" date="2020" name="bioRxiv">
        <title>Hybrid origin of Populus tomentosa Carr. identified through genome sequencing and phylogenomic analysis.</title>
        <authorList>
            <person name="An X."/>
            <person name="Gao K."/>
            <person name="Chen Z."/>
            <person name="Li J."/>
            <person name="Yang X."/>
            <person name="Yang X."/>
            <person name="Zhou J."/>
            <person name="Guo T."/>
            <person name="Zhao T."/>
            <person name="Huang S."/>
            <person name="Miao D."/>
            <person name="Khan W.U."/>
            <person name="Rao P."/>
            <person name="Ye M."/>
            <person name="Lei B."/>
            <person name="Liao W."/>
            <person name="Wang J."/>
            <person name="Ji L."/>
            <person name="Li Y."/>
            <person name="Guo B."/>
            <person name="Mustafa N.S."/>
            <person name="Li S."/>
            <person name="Yun Q."/>
            <person name="Keller S.R."/>
            <person name="Mao J."/>
            <person name="Zhang R."/>
            <person name="Strauss S.H."/>
        </authorList>
    </citation>
    <scope>NUCLEOTIDE SEQUENCE</scope>
    <source>
        <strain evidence="2">GM15</strain>
        <tissue evidence="2">Leaf</tissue>
    </source>
</reference>
<dbReference type="Proteomes" id="UP000886885">
    <property type="component" value="Chromosome 9A"/>
</dbReference>
<accession>A0A8X8CQP8</accession>
<evidence type="ECO:0000313" key="2">
    <source>
        <dbReference type="EMBL" id="KAG6762935.1"/>
    </source>
</evidence>
<keyword evidence="1" id="KW-0732">Signal</keyword>
<proteinExistence type="predicted"/>
<keyword evidence="3" id="KW-1185">Reference proteome</keyword>
<dbReference type="EMBL" id="JAAWWB010000017">
    <property type="protein sequence ID" value="KAG6762935.1"/>
    <property type="molecule type" value="Genomic_DNA"/>
</dbReference>
<dbReference type="AlphaFoldDB" id="A0A8X8CQP8"/>
<gene>
    <name evidence="2" type="ORF">POTOM_033462</name>
</gene>